<dbReference type="EMBL" id="BGZK01001001">
    <property type="protein sequence ID" value="GBP68114.1"/>
    <property type="molecule type" value="Genomic_DNA"/>
</dbReference>
<feature type="compositionally biased region" description="Basic and acidic residues" evidence="1">
    <location>
        <begin position="60"/>
        <end position="73"/>
    </location>
</feature>
<name>A0A4C1XZI0_EUMVA</name>
<dbReference type="Proteomes" id="UP000299102">
    <property type="component" value="Unassembled WGS sequence"/>
</dbReference>
<sequence length="110" mass="12649">MNIRKRPVTAKREHWKGPFERRARGPLGRAARSYVTVYIRIKRDNLSARTRPLSPSAALRAERPAPLEHKGLDSTRPSVAVGRRSTCAKRCDYTALRVLRIPYFVHKIIM</sequence>
<feature type="region of interest" description="Disordered" evidence="1">
    <location>
        <begin position="52"/>
        <end position="78"/>
    </location>
</feature>
<keyword evidence="3" id="KW-1185">Reference proteome</keyword>
<accession>A0A4C1XZI0</accession>
<proteinExistence type="predicted"/>
<reference evidence="2 3" key="1">
    <citation type="journal article" date="2019" name="Commun. Biol.">
        <title>The bagworm genome reveals a unique fibroin gene that provides high tensile strength.</title>
        <authorList>
            <person name="Kono N."/>
            <person name="Nakamura H."/>
            <person name="Ohtoshi R."/>
            <person name="Tomita M."/>
            <person name="Numata K."/>
            <person name="Arakawa K."/>
        </authorList>
    </citation>
    <scope>NUCLEOTIDE SEQUENCE [LARGE SCALE GENOMIC DNA]</scope>
</reference>
<evidence type="ECO:0000313" key="3">
    <source>
        <dbReference type="Proteomes" id="UP000299102"/>
    </source>
</evidence>
<protein>
    <submittedName>
        <fullName evidence="2">Uncharacterized protein</fullName>
    </submittedName>
</protein>
<dbReference type="AlphaFoldDB" id="A0A4C1XZI0"/>
<organism evidence="2 3">
    <name type="scientific">Eumeta variegata</name>
    <name type="common">Bagworm moth</name>
    <name type="synonym">Eumeta japonica</name>
    <dbReference type="NCBI Taxonomy" id="151549"/>
    <lineage>
        <taxon>Eukaryota</taxon>
        <taxon>Metazoa</taxon>
        <taxon>Ecdysozoa</taxon>
        <taxon>Arthropoda</taxon>
        <taxon>Hexapoda</taxon>
        <taxon>Insecta</taxon>
        <taxon>Pterygota</taxon>
        <taxon>Neoptera</taxon>
        <taxon>Endopterygota</taxon>
        <taxon>Lepidoptera</taxon>
        <taxon>Glossata</taxon>
        <taxon>Ditrysia</taxon>
        <taxon>Tineoidea</taxon>
        <taxon>Psychidae</taxon>
        <taxon>Oiketicinae</taxon>
        <taxon>Eumeta</taxon>
    </lineage>
</organism>
<evidence type="ECO:0000313" key="2">
    <source>
        <dbReference type="EMBL" id="GBP68114.1"/>
    </source>
</evidence>
<feature type="region of interest" description="Disordered" evidence="1">
    <location>
        <begin position="1"/>
        <end position="20"/>
    </location>
</feature>
<feature type="compositionally biased region" description="Basic and acidic residues" evidence="1">
    <location>
        <begin position="10"/>
        <end position="20"/>
    </location>
</feature>
<comment type="caution">
    <text evidence="2">The sequence shown here is derived from an EMBL/GenBank/DDBJ whole genome shotgun (WGS) entry which is preliminary data.</text>
</comment>
<evidence type="ECO:0000256" key="1">
    <source>
        <dbReference type="SAM" id="MobiDB-lite"/>
    </source>
</evidence>
<gene>
    <name evidence="2" type="ORF">EVAR_51348_1</name>
</gene>